<dbReference type="EMBL" id="RWJN01000127">
    <property type="protein sequence ID" value="TCD66628.1"/>
    <property type="molecule type" value="Genomic_DNA"/>
</dbReference>
<dbReference type="InterPro" id="IPR036188">
    <property type="entry name" value="FAD/NAD-bd_sf"/>
</dbReference>
<feature type="binding site" evidence="3">
    <location>
        <begin position="98"/>
        <end position="101"/>
    </location>
    <ligand>
        <name>FAD</name>
        <dbReference type="ChEBI" id="CHEBI:57692"/>
    </ligand>
</feature>
<dbReference type="Pfam" id="PF00732">
    <property type="entry name" value="GMC_oxred_N"/>
    <property type="match status" value="1"/>
</dbReference>
<keyword evidence="6" id="KW-1185">Reference proteome</keyword>
<organism evidence="5 6">
    <name type="scientific">Steccherinum ochraceum</name>
    <dbReference type="NCBI Taxonomy" id="92696"/>
    <lineage>
        <taxon>Eukaryota</taxon>
        <taxon>Fungi</taxon>
        <taxon>Dikarya</taxon>
        <taxon>Basidiomycota</taxon>
        <taxon>Agaricomycotina</taxon>
        <taxon>Agaricomycetes</taxon>
        <taxon>Polyporales</taxon>
        <taxon>Steccherinaceae</taxon>
        <taxon>Steccherinum</taxon>
    </lineage>
</organism>
<dbReference type="OrthoDB" id="269227at2759"/>
<dbReference type="GO" id="GO:0050660">
    <property type="term" value="F:flavin adenine dinucleotide binding"/>
    <property type="evidence" value="ECO:0007669"/>
    <property type="project" value="InterPro"/>
</dbReference>
<gene>
    <name evidence="5" type="ORF">EIP91_001095</name>
</gene>
<comment type="similarity">
    <text evidence="2">Belongs to the GMC oxidoreductase family.</text>
</comment>
<dbReference type="GO" id="GO:0016614">
    <property type="term" value="F:oxidoreductase activity, acting on CH-OH group of donors"/>
    <property type="evidence" value="ECO:0007669"/>
    <property type="project" value="InterPro"/>
</dbReference>
<dbReference type="STRING" id="92696.A0A4R0RS73"/>
<dbReference type="InterPro" id="IPR012132">
    <property type="entry name" value="GMC_OxRdtase"/>
</dbReference>
<feature type="binding site" evidence="3">
    <location>
        <begin position="538"/>
        <end position="539"/>
    </location>
    <ligand>
        <name>FAD</name>
        <dbReference type="ChEBI" id="CHEBI:57692"/>
    </ligand>
</feature>
<evidence type="ECO:0000256" key="1">
    <source>
        <dbReference type="ARBA" id="ARBA00001974"/>
    </source>
</evidence>
<accession>A0A4R0RS73</accession>
<feature type="binding site" evidence="3">
    <location>
        <position position="234"/>
    </location>
    <ligand>
        <name>FAD</name>
        <dbReference type="ChEBI" id="CHEBI:57692"/>
    </ligand>
</feature>
<proteinExistence type="inferred from homology"/>
<dbReference type="Pfam" id="PF05199">
    <property type="entry name" value="GMC_oxred_C"/>
    <property type="match status" value="1"/>
</dbReference>
<dbReference type="Proteomes" id="UP000292702">
    <property type="component" value="Unassembled WGS sequence"/>
</dbReference>
<dbReference type="PROSITE" id="PS00624">
    <property type="entry name" value="GMC_OXRED_2"/>
    <property type="match status" value="1"/>
</dbReference>
<dbReference type="AlphaFoldDB" id="A0A4R0RS73"/>
<evidence type="ECO:0000259" key="4">
    <source>
        <dbReference type="PROSITE" id="PS00624"/>
    </source>
</evidence>
<name>A0A4R0RS73_9APHY</name>
<comment type="cofactor">
    <cofactor evidence="1 3">
        <name>FAD</name>
        <dbReference type="ChEBI" id="CHEBI:57692"/>
    </cofactor>
</comment>
<dbReference type="Gene3D" id="3.30.560.10">
    <property type="entry name" value="Glucose Oxidase, domain 3"/>
    <property type="match status" value="1"/>
</dbReference>
<evidence type="ECO:0000256" key="3">
    <source>
        <dbReference type="PIRSR" id="PIRSR000137-2"/>
    </source>
</evidence>
<dbReference type="Gene3D" id="3.50.50.60">
    <property type="entry name" value="FAD/NAD(P)-binding domain"/>
    <property type="match status" value="1"/>
</dbReference>
<dbReference type="InterPro" id="IPR000172">
    <property type="entry name" value="GMC_OxRdtase_N"/>
</dbReference>
<dbReference type="PANTHER" id="PTHR11552">
    <property type="entry name" value="GLUCOSE-METHANOL-CHOLINE GMC OXIDOREDUCTASE"/>
    <property type="match status" value="1"/>
</dbReference>
<dbReference type="PIRSF" id="PIRSF000137">
    <property type="entry name" value="Alcohol_oxidase"/>
    <property type="match status" value="1"/>
</dbReference>
<protein>
    <recommendedName>
        <fullName evidence="4">Glucose-methanol-choline oxidoreductase N-terminal domain-containing protein</fullName>
    </recommendedName>
</protein>
<evidence type="ECO:0000313" key="6">
    <source>
        <dbReference type="Proteomes" id="UP000292702"/>
    </source>
</evidence>
<evidence type="ECO:0000256" key="2">
    <source>
        <dbReference type="ARBA" id="ARBA00010790"/>
    </source>
</evidence>
<dbReference type="InterPro" id="IPR007867">
    <property type="entry name" value="GMC_OxRtase_C"/>
</dbReference>
<comment type="caution">
    <text evidence="5">The sequence shown here is derived from an EMBL/GenBank/DDBJ whole genome shotgun (WGS) entry which is preliminary data.</text>
</comment>
<dbReference type="PANTHER" id="PTHR11552:SF78">
    <property type="entry name" value="GLUCOSE-METHANOL-CHOLINE OXIDOREDUCTASE N-TERMINAL DOMAIN-CONTAINING PROTEIN"/>
    <property type="match status" value="1"/>
</dbReference>
<dbReference type="SUPFAM" id="SSF51905">
    <property type="entry name" value="FAD/NAD(P)-binding domain"/>
    <property type="match status" value="1"/>
</dbReference>
<keyword evidence="3" id="KW-0285">Flavoprotein</keyword>
<keyword evidence="3" id="KW-0274">FAD</keyword>
<evidence type="ECO:0000313" key="5">
    <source>
        <dbReference type="EMBL" id="TCD66628.1"/>
    </source>
</evidence>
<sequence>MSYDNAEFDIIFAGGGTAACYIAGRLAAAEPSLKILVIEAGPHTENGLAHIQPAQFPSHMVPGSKTIKFVVSQPSEHLGGRPLVVPSGQCVGGGSSVNFAVFNRASASEYDDWENKFNNPGWGSKDLIPLLMKARRMLGFQIEHDQDRYGSSGPIKVSYGGYFGRVSQDFLDTAAEYDKDRRVTSSGSDVSTANTYGRWPKWVSTAGRRSDVPHQLIYPTEMHPNLRFLTEHLVKRVIIQNGRAVGVECFLNPQYHPQEPLEVLKVYAKRQVVVSAGSLGSPLILERSGIGAAAVLEQNGVQQFVDLPAVGERYHDHQLVLGVYRTGDEYDTMDSLVRGEPEAQAKWHAQWLEDGTGMMASNGIDAAVKMRPVSVDEVRSIGPEFEKKWESFYADHPDRSVLWIGCCNFCLGQSHIAPKGNYYVIGWFLHHPSSIGRIHITSGEDALAPPDFSSGFCENEDDMELHVWGYKKTRELARRMTCYRGELTSGHPAFEPSSAAVLKEDSSPVSVDAPNIQYTEADEEAIRIFVRKIVSSGWHSLGTCAMMPREQGGVVDSRLNVYGVEGLKVADLSIAPSNVGANTYSTVCAIAEKATLILAEDLGIQYE</sequence>
<dbReference type="SUPFAM" id="SSF54373">
    <property type="entry name" value="FAD-linked reductases, C-terminal domain"/>
    <property type="match status" value="1"/>
</dbReference>
<reference evidence="5 6" key="1">
    <citation type="submission" date="2018-11" db="EMBL/GenBank/DDBJ databases">
        <title>Genome assembly of Steccherinum ochraceum LE-BIN_3174, the white-rot fungus of the Steccherinaceae family (The Residual Polyporoid clade, Polyporales, Basidiomycota).</title>
        <authorList>
            <person name="Fedorova T.V."/>
            <person name="Glazunova O.A."/>
            <person name="Landesman E.O."/>
            <person name="Moiseenko K.V."/>
            <person name="Psurtseva N.V."/>
            <person name="Savinova O.S."/>
            <person name="Shakhova N.V."/>
            <person name="Tyazhelova T.V."/>
            <person name="Vasina D.V."/>
        </authorList>
    </citation>
    <scope>NUCLEOTIDE SEQUENCE [LARGE SCALE GENOMIC DNA]</scope>
    <source>
        <strain evidence="5 6">LE-BIN_3174</strain>
    </source>
</reference>
<feature type="domain" description="Glucose-methanol-choline oxidoreductase N-terminal" evidence="4">
    <location>
        <begin position="277"/>
        <end position="291"/>
    </location>
</feature>